<dbReference type="EMBL" id="JAAATY010000006">
    <property type="protein sequence ID" value="NRN65506.1"/>
    <property type="molecule type" value="Genomic_DNA"/>
</dbReference>
<dbReference type="Proteomes" id="UP000763557">
    <property type="component" value="Unassembled WGS sequence"/>
</dbReference>
<evidence type="ECO:0000313" key="3">
    <source>
        <dbReference type="Proteomes" id="UP000763557"/>
    </source>
</evidence>
<gene>
    <name evidence="2" type="ORF">GC106_27170</name>
</gene>
<keyword evidence="3" id="KW-1185">Reference proteome</keyword>
<evidence type="ECO:0000259" key="1">
    <source>
        <dbReference type="Pfam" id="PF12680"/>
    </source>
</evidence>
<dbReference type="Pfam" id="PF12680">
    <property type="entry name" value="SnoaL_2"/>
    <property type="match status" value="1"/>
</dbReference>
<evidence type="ECO:0000313" key="2">
    <source>
        <dbReference type="EMBL" id="NRN65506.1"/>
    </source>
</evidence>
<dbReference type="InterPro" id="IPR037401">
    <property type="entry name" value="SnoaL-like"/>
</dbReference>
<accession>A0ABX2F3F1</accession>
<dbReference type="SUPFAM" id="SSF54427">
    <property type="entry name" value="NTF2-like"/>
    <property type="match status" value="1"/>
</dbReference>
<name>A0ABX2F3F1_9PSEU</name>
<protein>
    <submittedName>
        <fullName evidence="2">Polyketide cyclase</fullName>
    </submittedName>
</protein>
<dbReference type="Gene3D" id="3.10.450.50">
    <property type="match status" value="1"/>
</dbReference>
<reference evidence="2 3" key="1">
    <citation type="submission" date="2020-01" db="EMBL/GenBank/DDBJ databases">
        <title>Kibdelosporangium persica a novel Actinomycetes from a hot desert in Iran.</title>
        <authorList>
            <person name="Safaei N."/>
            <person name="Zaburannyi N."/>
            <person name="Mueller R."/>
            <person name="Wink J."/>
        </authorList>
    </citation>
    <scope>NUCLEOTIDE SEQUENCE [LARGE SCALE GENOMIC DNA]</scope>
    <source>
        <strain evidence="2 3">4NS15</strain>
    </source>
</reference>
<comment type="caution">
    <text evidence="2">The sequence shown here is derived from an EMBL/GenBank/DDBJ whole genome shotgun (WGS) entry which is preliminary data.</text>
</comment>
<sequence>MRAAPPGFMLSRVTMDPVVRAAIDAANKNDLAAFLACFTEDGVVDDWGREFRGAQRITEWSDNEFIGKKVSLDVTEVDERDGETVVTAQVGGDGFHGPSHFSFRVEGDKVARMTIRA</sequence>
<dbReference type="InterPro" id="IPR032710">
    <property type="entry name" value="NTF2-like_dom_sf"/>
</dbReference>
<proteinExistence type="predicted"/>
<feature type="domain" description="SnoaL-like" evidence="1">
    <location>
        <begin position="19"/>
        <end position="113"/>
    </location>
</feature>
<organism evidence="2 3">
    <name type="scientific">Kibdelosporangium persicum</name>
    <dbReference type="NCBI Taxonomy" id="2698649"/>
    <lineage>
        <taxon>Bacteria</taxon>
        <taxon>Bacillati</taxon>
        <taxon>Actinomycetota</taxon>
        <taxon>Actinomycetes</taxon>
        <taxon>Pseudonocardiales</taxon>
        <taxon>Pseudonocardiaceae</taxon>
        <taxon>Kibdelosporangium</taxon>
    </lineage>
</organism>